<evidence type="ECO:0000313" key="11">
    <source>
        <dbReference type="WBParaSite" id="Csp11.Scaffold630.g16768.t1"/>
    </source>
</evidence>
<keyword evidence="6" id="KW-0862">Zinc</keyword>
<dbReference type="SMART" id="SM00714">
    <property type="entry name" value="LITAF"/>
    <property type="match status" value="1"/>
</dbReference>
<dbReference type="GO" id="GO:0005765">
    <property type="term" value="C:lysosomal membrane"/>
    <property type="evidence" value="ECO:0007669"/>
    <property type="project" value="UniProtKB-SubCell"/>
</dbReference>
<dbReference type="WBParaSite" id="Csp11.Scaffold630.g16768.t1">
    <property type="protein sequence ID" value="Csp11.Scaffold630.g16768.t1"/>
    <property type="gene ID" value="Csp11.Scaffold630.g16768"/>
</dbReference>
<dbReference type="InterPro" id="IPR006629">
    <property type="entry name" value="LITAF"/>
</dbReference>
<sequence>MGEGPVPVYPATTGVQMSSAPPPYPGTVGAAPVAVEMQPVYVQSAYVATAPPQVVHTHVVQPQQTTTTTTVIVSSHCKRVQNDHPYLEYCPRCQTSVTTRTVYSIGACWWFICFVGCFLFCWPILFCLLCANSKDVKHFCPNCGTMLAIKKRGC</sequence>
<dbReference type="eggNOG" id="ENOG502R6FX">
    <property type="taxonomic scope" value="Eukaryota"/>
</dbReference>
<dbReference type="GO" id="GO:0031902">
    <property type="term" value="C:late endosome membrane"/>
    <property type="evidence" value="ECO:0007669"/>
    <property type="project" value="UniProtKB-SubCell"/>
</dbReference>
<evidence type="ECO:0000256" key="3">
    <source>
        <dbReference type="ARBA" id="ARBA00004630"/>
    </source>
</evidence>
<evidence type="ECO:0000256" key="8">
    <source>
        <dbReference type="SAM" id="Phobius"/>
    </source>
</evidence>
<comment type="similarity">
    <text evidence="4">Belongs to the CDIP1/LITAF family.</text>
</comment>
<evidence type="ECO:0000259" key="9">
    <source>
        <dbReference type="PROSITE" id="PS51837"/>
    </source>
</evidence>
<keyword evidence="5" id="KW-0479">Metal-binding</keyword>
<evidence type="ECO:0000256" key="7">
    <source>
        <dbReference type="ARBA" id="ARBA00023136"/>
    </source>
</evidence>
<dbReference type="Proteomes" id="UP000095282">
    <property type="component" value="Unplaced"/>
</dbReference>
<evidence type="ECO:0000256" key="1">
    <source>
        <dbReference type="ARBA" id="ARBA00004414"/>
    </source>
</evidence>
<keyword evidence="7 8" id="KW-0472">Membrane</keyword>
<dbReference type="Pfam" id="PF10601">
    <property type="entry name" value="zf-LITAF-like"/>
    <property type="match status" value="1"/>
</dbReference>
<accession>A0A1I7UK48</accession>
<dbReference type="STRING" id="1561998.A0A1I7UK48"/>
<keyword evidence="10" id="KW-1185">Reference proteome</keyword>
<dbReference type="GO" id="GO:0008270">
    <property type="term" value="F:zinc ion binding"/>
    <property type="evidence" value="ECO:0007669"/>
    <property type="project" value="TreeGrafter"/>
</dbReference>
<proteinExistence type="inferred from homology"/>
<evidence type="ECO:0000313" key="10">
    <source>
        <dbReference type="Proteomes" id="UP000095282"/>
    </source>
</evidence>
<evidence type="ECO:0000256" key="2">
    <source>
        <dbReference type="ARBA" id="ARBA00004481"/>
    </source>
</evidence>
<keyword evidence="8" id="KW-0812">Transmembrane</keyword>
<evidence type="ECO:0000256" key="4">
    <source>
        <dbReference type="ARBA" id="ARBA00005975"/>
    </source>
</evidence>
<dbReference type="PROSITE" id="PS51837">
    <property type="entry name" value="LITAF"/>
    <property type="match status" value="1"/>
</dbReference>
<dbReference type="PANTHER" id="PTHR23292">
    <property type="entry name" value="LIPOPOLYSACCHARIDE-INDUCED TUMOR NECROSIS FACTOR-ALPHA FACTOR"/>
    <property type="match status" value="1"/>
</dbReference>
<dbReference type="PANTHER" id="PTHR23292:SF4">
    <property type="entry name" value="LITAF DOMAIN-CONTAINING PROTEIN"/>
    <property type="match status" value="1"/>
</dbReference>
<dbReference type="InterPro" id="IPR037519">
    <property type="entry name" value="LITAF_fam"/>
</dbReference>
<keyword evidence="8" id="KW-1133">Transmembrane helix</keyword>
<feature type="domain" description="LITAF" evidence="9">
    <location>
        <begin position="68"/>
        <end position="152"/>
    </location>
</feature>
<feature type="transmembrane region" description="Helical" evidence="8">
    <location>
        <begin position="109"/>
        <end position="131"/>
    </location>
</feature>
<reference evidence="11" key="1">
    <citation type="submission" date="2016-11" db="UniProtKB">
        <authorList>
            <consortium name="WormBaseParasite"/>
        </authorList>
    </citation>
    <scope>IDENTIFICATION</scope>
</reference>
<protein>
    <submittedName>
        <fullName evidence="11">LITAF domain-containing protein</fullName>
    </submittedName>
</protein>
<evidence type="ECO:0000256" key="5">
    <source>
        <dbReference type="ARBA" id="ARBA00022723"/>
    </source>
</evidence>
<name>A0A1I7UK48_9PELO</name>
<comment type="subcellular location">
    <subcellularLocation>
        <location evidence="2">Endosome membrane</location>
        <topology evidence="2">Peripheral membrane protein</topology>
    </subcellularLocation>
    <subcellularLocation>
        <location evidence="1">Late endosome membrane</location>
    </subcellularLocation>
    <subcellularLocation>
        <location evidence="3">Lysosome membrane</location>
        <topology evidence="3">Peripheral membrane protein</topology>
        <orientation evidence="3">Cytoplasmic side</orientation>
    </subcellularLocation>
</comment>
<organism evidence="10 11">
    <name type="scientific">Caenorhabditis tropicalis</name>
    <dbReference type="NCBI Taxonomy" id="1561998"/>
    <lineage>
        <taxon>Eukaryota</taxon>
        <taxon>Metazoa</taxon>
        <taxon>Ecdysozoa</taxon>
        <taxon>Nematoda</taxon>
        <taxon>Chromadorea</taxon>
        <taxon>Rhabditida</taxon>
        <taxon>Rhabditina</taxon>
        <taxon>Rhabditomorpha</taxon>
        <taxon>Rhabditoidea</taxon>
        <taxon>Rhabditidae</taxon>
        <taxon>Peloderinae</taxon>
        <taxon>Caenorhabditis</taxon>
    </lineage>
</organism>
<dbReference type="AlphaFoldDB" id="A0A1I7UK48"/>
<evidence type="ECO:0000256" key="6">
    <source>
        <dbReference type="ARBA" id="ARBA00022833"/>
    </source>
</evidence>